<feature type="compositionally biased region" description="Basic and acidic residues" evidence="5">
    <location>
        <begin position="463"/>
        <end position="478"/>
    </location>
</feature>
<dbReference type="Pfam" id="PF25023">
    <property type="entry name" value="TEN_YD-shell"/>
    <property type="match status" value="1"/>
</dbReference>
<feature type="compositionally biased region" description="Polar residues" evidence="5">
    <location>
        <begin position="1963"/>
        <end position="1972"/>
    </location>
</feature>
<organism evidence="7 8">
    <name type="scientific">Streptomyces antibioticus</name>
    <dbReference type="NCBI Taxonomy" id="1890"/>
    <lineage>
        <taxon>Bacteria</taxon>
        <taxon>Bacillati</taxon>
        <taxon>Actinomycetota</taxon>
        <taxon>Actinomycetes</taxon>
        <taxon>Kitasatosporales</taxon>
        <taxon>Streptomycetaceae</taxon>
        <taxon>Streptomyces</taxon>
    </lineage>
</organism>
<dbReference type="EMBL" id="CP050692">
    <property type="protein sequence ID" value="QIT47376.1"/>
    <property type="molecule type" value="Genomic_DNA"/>
</dbReference>
<dbReference type="InterPro" id="IPR028994">
    <property type="entry name" value="Integrin_alpha_N"/>
</dbReference>
<evidence type="ECO:0000313" key="7">
    <source>
        <dbReference type="EMBL" id="QIT47376.1"/>
    </source>
</evidence>
<feature type="region of interest" description="Disordered" evidence="5">
    <location>
        <begin position="1501"/>
        <end position="1520"/>
    </location>
</feature>
<dbReference type="Pfam" id="PF05593">
    <property type="entry name" value="RHS_repeat"/>
    <property type="match status" value="1"/>
</dbReference>
<protein>
    <recommendedName>
        <fullName evidence="6">Teneurin-like YD-shell domain-containing protein</fullName>
    </recommendedName>
</protein>
<name>A0AAE7CN50_STRAT</name>
<dbReference type="Proteomes" id="UP000502504">
    <property type="component" value="Chromosome"/>
</dbReference>
<dbReference type="InterPro" id="IPR003284">
    <property type="entry name" value="Sal_SpvB"/>
</dbReference>
<dbReference type="InterPro" id="IPR050708">
    <property type="entry name" value="T6SS_VgrG/RHS"/>
</dbReference>
<keyword evidence="4" id="KW-0843">Virulence</keyword>
<gene>
    <name evidence="7" type="ORF">HCX60_30805</name>
</gene>
<dbReference type="Gene3D" id="2.180.10.10">
    <property type="entry name" value="RHS repeat-associated core"/>
    <property type="match status" value="3"/>
</dbReference>
<dbReference type="SUPFAM" id="SSF69318">
    <property type="entry name" value="Integrin alpha N-terminal domain"/>
    <property type="match status" value="2"/>
</dbReference>
<dbReference type="RefSeq" id="WP_167797275.1">
    <property type="nucleotide sequence ID" value="NZ_CM007717.1"/>
</dbReference>
<evidence type="ECO:0000256" key="1">
    <source>
        <dbReference type="ARBA" id="ARBA00004613"/>
    </source>
</evidence>
<evidence type="ECO:0000256" key="3">
    <source>
        <dbReference type="ARBA" id="ARBA00022737"/>
    </source>
</evidence>
<evidence type="ECO:0000256" key="4">
    <source>
        <dbReference type="ARBA" id="ARBA00023026"/>
    </source>
</evidence>
<reference evidence="7 8" key="1">
    <citation type="submission" date="2020-03" db="EMBL/GenBank/DDBJ databases">
        <title>Is there a link between lipid content and antibiotic production in Streptomyces?</title>
        <authorList>
            <person name="David M."/>
            <person name="Lejeune C."/>
            <person name="Abreu S."/>
            <person name="Thibessard A."/>
            <person name="Leblond P."/>
            <person name="Chaminade P."/>
            <person name="Virolle M.-J."/>
        </authorList>
    </citation>
    <scope>NUCLEOTIDE SEQUENCE [LARGE SCALE GENOMIC DNA]</scope>
    <source>
        <strain evidence="7 8">DSM 41481</strain>
    </source>
</reference>
<dbReference type="NCBIfam" id="TIGR01643">
    <property type="entry name" value="YD_repeat_2x"/>
    <property type="match status" value="2"/>
</dbReference>
<feature type="domain" description="Teneurin-like YD-shell" evidence="6">
    <location>
        <begin position="1595"/>
        <end position="1898"/>
    </location>
</feature>
<dbReference type="Pfam" id="PF03534">
    <property type="entry name" value="SpvB"/>
    <property type="match status" value="1"/>
</dbReference>
<sequence>MGYLPGDLKVSANGDASYAIPLDVPVGPGGLQPSVSLNYSSRGANGVLGVGWSVGGLSAVARCGKSFAADGKQTGVHFRERAGDGQDADRFCLDGSRLKAVKGDYGASGAEYRTEQESFAKIVSLDADSQGPGWFKVWLKNGRIREYRPQTATQWAEGGHGATARFVWLLTKESDRSGNSIDYSYTKSTSSFPGSSEQLSAEVTIDRISYSLGSGDERVRYIQFEYDKERADPSFSWQYGVRTHLKKRLNAVKMFGPDPAKAALLWQYYLDYDSSPVTDRSRLASVRKCGQEGGCLWARKFDYGGQAPKFTARTVVDDFDPGGGLLSLAYEAQSRHAQAGDFDGDGADDVIVYNPVALHPDGEGYVLLGKKNADGTIAPLGRRVALTGAFDDGNSLERILPVDVDSDGIMDVFVQDPQGDAPYAAFLHWDEDSDSFVRGGSRGASIPVNFSPRAVIDFGDTDGDGRVDLFEGEDRGNPDGRTPAQEPPLGSPGPDGLWGDEWRVRINTGAGFSGPVATSKRLSLSRDGRDVVDTDGDGRAELREWNATLYRRDDASYVMYAQEAESGDSRFLGAWQTADGRFGHLGDFNGDGLQDRGVLRGVDNGAGGTQPQGFDVEYSTGNGAVREEFADTPVWDSFSLPDRTASIFGTEFRWPGEKRAKARISVADMDGDHRSDVVIFHDRPLAGAGPLHAGVTVLTAAGKRYDLPHAASPLSDVLSEQAWRMSEVADFNGDGMPDILSPVKDGDRYRLVVQENEGSAPDVLRSVSDEKSAWPRERITYSTEWSNQPRVTAAPKLSFPTTPLRRRGMAFVRKVESRTHLVDPANENAVRSRARITEYAYENPVLDLQGRGFLGFGTTFVWEPQRPAETITTYDNDKRVEVDATTHSYAYPFAGRPRDITRMVPILTSDETAQHPRTARTARVTATRHDDELVKLHGGAVYLVRPKNTALPGYNQQRQEWEEAVSLDWDLSEADNPFPRAHIYRAGDVSDGYSRFTFRASTQDEYGNATIQERKVLGKDESERGVTERTSTAFDLSAARVSDWLTGLPDHTVVTRVEADDTPTDPHRASRRTDFTYDVAGRLTETSVQKTAADADQHSTRSIAYGDKGEVTSVKETTDTPGTPAREVRYEYTPLLDGWPDERIYATQVWSVHDQLPYRPSTWKVTHPGLGVVLTETDANGVRSSTRYDDLGRPVQQRPPGQDPVTVAYSARADSYGSGVSGVHVTNTRGEEVSRTTLDVLGRTITERVRGFDGATLATDTAYDVLGRQISRSRPYRVSGTSAATEFHRTTYDSLDRPLRVTAPDDSDVEHRYSFFTTRTFDARRHESYSTVDLEGRVVLSANVLGGDAEDTKVRFGYGPFDVLEKVTSPQGKVTTARYDALGRPTAQTDPDTGTLSLKHNGFGEIRELYHVGLGKGRSTVFDDLGRVTRVDDFTGAVAHDVTASATSVWDTAPHGIGRPARNTSTDRVETAYRYDAHGRTAGTDWTDRSEVSPPTYSVDYGYDAATGRPTTTAYPEVPGRPRLTVRNTYNAYGHLSEIGDATPGKPYQRLWRVDERTTDLALTRATYGDGSVSVRGYHPHTGRLNTLTTTGSTAAKVLDLTYQYWDDGTVKEVTDRAVSPTRTETFGYDAAHRLTDWDLTRGTSTVATDYHYSPDGNLTTTDKDGTTAQTNSYTHTDHPHAVSTVTVGTQTSVAYGYDEAGRQTSADSRRHTYASLGILPATVSLGANKTWTLTYDAAGQRFTKAMGTTRTTYVAGLYEKRATSSGTSHVFHVGGPEGPVADITYTASGQSTGYLHTDRLGSVTAVAPDTGSAAQRFHYEPFGARSNADGTPYNGPVATTRNGFTGHEHDDELGLINMGGRLYDPLAKRFTTADPVAGSTVSSQRWNPYSYVQNNPVNAVDPTGYDGLDIGDGGMSTGTLSGAGYTAQLPVGVAFANGTFTETAAPPATCSTTMGMCGPGSDTPSQATDNTAAGVGSRGANNDADYREMYRQAHHCGPRGCEAVNTPAGPTDGAEGSGAVADGAGGADPGLVLAPEPEPFYVGDLIVNTVLGPLTAANDHDPALMGIIGIPGLARGLTPLAAAAGQRLVPPAFPAGLGFAETAVEIERRAVVYGWDHVTLGQGLSSMEAQLVADVLKAPSVVVGRSINVAGRGHLMLDDWLMVKGEEWTARYQEVYNYAVYGRTAGGSPVGVMAGGAYTATEVKAAEAGAEVSGIANTPMWWE</sequence>
<dbReference type="InterPro" id="IPR056823">
    <property type="entry name" value="TEN-like_YD-shell"/>
</dbReference>
<dbReference type="GO" id="GO:0005576">
    <property type="term" value="C:extracellular region"/>
    <property type="evidence" value="ECO:0007669"/>
    <property type="project" value="UniProtKB-SubCell"/>
</dbReference>
<dbReference type="InterPro" id="IPR031325">
    <property type="entry name" value="RHS_repeat"/>
</dbReference>
<dbReference type="NCBIfam" id="TIGR03696">
    <property type="entry name" value="Rhs_assc_core"/>
    <property type="match status" value="1"/>
</dbReference>
<proteinExistence type="predicted"/>
<accession>A0AAE7CN50</accession>
<comment type="subcellular location">
    <subcellularLocation>
        <location evidence="1">Secreted</location>
    </subcellularLocation>
</comment>
<keyword evidence="2" id="KW-0964">Secreted</keyword>
<dbReference type="InterPro" id="IPR006530">
    <property type="entry name" value="YD"/>
</dbReference>
<feature type="region of interest" description="Disordered" evidence="5">
    <location>
        <begin position="1962"/>
        <end position="1981"/>
    </location>
</feature>
<dbReference type="GO" id="GO:0005737">
    <property type="term" value="C:cytoplasm"/>
    <property type="evidence" value="ECO:0007669"/>
    <property type="project" value="InterPro"/>
</dbReference>
<dbReference type="PANTHER" id="PTHR32305">
    <property type="match status" value="1"/>
</dbReference>
<feature type="region of interest" description="Disordered" evidence="5">
    <location>
        <begin position="1183"/>
        <end position="1204"/>
    </location>
</feature>
<evidence type="ECO:0000256" key="5">
    <source>
        <dbReference type="SAM" id="MobiDB-lite"/>
    </source>
</evidence>
<dbReference type="PANTHER" id="PTHR32305:SF15">
    <property type="entry name" value="PROTEIN RHSA-RELATED"/>
    <property type="match status" value="1"/>
</dbReference>
<dbReference type="InterPro" id="IPR022385">
    <property type="entry name" value="Rhs_assc_core"/>
</dbReference>
<keyword evidence="3" id="KW-0677">Repeat</keyword>
<feature type="region of interest" description="Disordered" evidence="5">
    <location>
        <begin position="457"/>
        <end position="498"/>
    </location>
</feature>
<evidence type="ECO:0000259" key="6">
    <source>
        <dbReference type="Pfam" id="PF25023"/>
    </source>
</evidence>
<evidence type="ECO:0000256" key="2">
    <source>
        <dbReference type="ARBA" id="ARBA00022525"/>
    </source>
</evidence>
<feature type="region of interest" description="Disordered" evidence="5">
    <location>
        <begin position="1659"/>
        <end position="1679"/>
    </location>
</feature>
<evidence type="ECO:0000313" key="8">
    <source>
        <dbReference type="Proteomes" id="UP000502504"/>
    </source>
</evidence>